<gene>
    <name evidence="2" type="ORF">BOX37_22515</name>
</gene>
<sequence>MPSLEVVLAFVEGCHGYTQEVGVAVSEELFSEQVWTARWTEAQKTARPPSSEFPDGVPYSTRTDAGGPANGRITEQLTTTDLASEHARATLDAVSVPGFFAVDDAICLTSWAQPVGSVICRTVDGALDSSRYQRIEDPTRGQLEQAIDTSARDPEVSAYLRQQLPEDVEHGTHDYKVSVSRILRGKPGDTIAPQILVEPQLWWVENTFNRQLLRAHRTGPAAADKEQSHLRDLAGRLVGALLDTDNDAGNYRFRFPSSLYVEVAVIDQDDQILLLSKDPRAGGGEAQSGRRWTCSMEQGVKVSDIVAGQVDITGVALGGLKRELGIDSTDVLGIEFSAIALQSRHLNCAVLGVARTCRSVSDIAADADAQRLDYFTAGRTATLQEATELIHNPSGAFARDKWHVTARMRMILALAQRGL</sequence>
<dbReference type="Proteomes" id="UP000183810">
    <property type="component" value="Chromosome"/>
</dbReference>
<protein>
    <submittedName>
        <fullName evidence="2">Uncharacterized protein</fullName>
    </submittedName>
</protein>
<evidence type="ECO:0000313" key="3">
    <source>
        <dbReference type="Proteomes" id="UP000183810"/>
    </source>
</evidence>
<proteinExistence type="predicted"/>
<dbReference type="EMBL" id="CP018082">
    <property type="protein sequence ID" value="APE36237.1"/>
    <property type="molecule type" value="Genomic_DNA"/>
</dbReference>
<keyword evidence="3" id="KW-1185">Reference proteome</keyword>
<organism evidence="2 3">
    <name type="scientific">Nocardia mangyaensis</name>
    <dbReference type="NCBI Taxonomy" id="2213200"/>
    <lineage>
        <taxon>Bacteria</taxon>
        <taxon>Bacillati</taxon>
        <taxon>Actinomycetota</taxon>
        <taxon>Actinomycetes</taxon>
        <taxon>Mycobacteriales</taxon>
        <taxon>Nocardiaceae</taxon>
        <taxon>Nocardia</taxon>
    </lineage>
</organism>
<feature type="region of interest" description="Disordered" evidence="1">
    <location>
        <begin position="42"/>
        <end position="71"/>
    </location>
</feature>
<evidence type="ECO:0000313" key="2">
    <source>
        <dbReference type="EMBL" id="APE36237.1"/>
    </source>
</evidence>
<dbReference type="AlphaFoldDB" id="A0A1J0VW49"/>
<reference evidence="2" key="1">
    <citation type="submission" date="2016-11" db="EMBL/GenBank/DDBJ databases">
        <authorList>
            <person name="Jaros S."/>
            <person name="Januszkiewicz K."/>
            <person name="Wedrychowicz H."/>
        </authorList>
    </citation>
    <scope>NUCLEOTIDE SEQUENCE [LARGE SCALE GENOMIC DNA]</scope>
    <source>
        <strain evidence="2">Y48</strain>
    </source>
</reference>
<accession>A0A1J0VW49</accession>
<dbReference type="KEGG" id="nsl:BOX37_22515"/>
<evidence type="ECO:0000256" key="1">
    <source>
        <dbReference type="SAM" id="MobiDB-lite"/>
    </source>
</evidence>
<name>A0A1J0VW49_9NOCA</name>